<dbReference type="PANTHER" id="PTHR36617">
    <property type="entry name" value="PROTEIN, PUTATIVE-RELATED"/>
    <property type="match status" value="1"/>
</dbReference>
<reference evidence="1" key="2">
    <citation type="submission" date="2022-01" db="EMBL/GenBank/DDBJ databases">
        <authorList>
            <person name="Yamashiro T."/>
            <person name="Shiraishi A."/>
            <person name="Satake H."/>
            <person name="Nakayama K."/>
        </authorList>
    </citation>
    <scope>NUCLEOTIDE SEQUENCE</scope>
</reference>
<dbReference type="Proteomes" id="UP001151760">
    <property type="component" value="Unassembled WGS sequence"/>
</dbReference>
<organism evidence="1 2">
    <name type="scientific">Tanacetum coccineum</name>
    <dbReference type="NCBI Taxonomy" id="301880"/>
    <lineage>
        <taxon>Eukaryota</taxon>
        <taxon>Viridiplantae</taxon>
        <taxon>Streptophyta</taxon>
        <taxon>Embryophyta</taxon>
        <taxon>Tracheophyta</taxon>
        <taxon>Spermatophyta</taxon>
        <taxon>Magnoliopsida</taxon>
        <taxon>eudicotyledons</taxon>
        <taxon>Gunneridae</taxon>
        <taxon>Pentapetalae</taxon>
        <taxon>asterids</taxon>
        <taxon>campanulids</taxon>
        <taxon>Asterales</taxon>
        <taxon>Asteraceae</taxon>
        <taxon>Asteroideae</taxon>
        <taxon>Anthemideae</taxon>
        <taxon>Anthemidinae</taxon>
        <taxon>Tanacetum</taxon>
    </lineage>
</organism>
<reference evidence="1" key="1">
    <citation type="journal article" date="2022" name="Int. J. Mol. Sci.">
        <title>Draft Genome of Tanacetum Coccineum: Genomic Comparison of Closely Related Tanacetum-Family Plants.</title>
        <authorList>
            <person name="Yamashiro T."/>
            <person name="Shiraishi A."/>
            <person name="Nakayama K."/>
            <person name="Satake H."/>
        </authorList>
    </citation>
    <scope>NUCLEOTIDE SEQUENCE</scope>
</reference>
<sequence length="229" mass="25370">MSACSSKNKGDVLPYAFCAIKVLWESAKGIISVVIKRKTTTLVAFLFSSFSERVGNGEDTKFWEDTWFNDIALKVQFPRVYALESQKDISVADKKKDTTLALSFRRSPRRGAEDEQFQLLLSCVYDILLPQCAIVGCGLWFLRVVPIKLNIMASRVCNLSSKGSEIPSLSCPLCDVSILSRETLSDVRSAYATISNEESHRVAVGSIVGSSQRNQTSAFVSNVPYSQNF</sequence>
<gene>
    <name evidence="1" type="ORF">Tco_0625472</name>
</gene>
<evidence type="ECO:0000313" key="2">
    <source>
        <dbReference type="Proteomes" id="UP001151760"/>
    </source>
</evidence>
<name>A0ABQ4WGV2_9ASTR</name>
<keyword evidence="2" id="KW-1185">Reference proteome</keyword>
<dbReference type="PANTHER" id="PTHR36617:SF14">
    <property type="entry name" value="REVERSE TRANSCRIPTASE ZINC-BINDING DOMAIN-CONTAINING PROTEIN"/>
    <property type="match status" value="1"/>
</dbReference>
<accession>A0ABQ4WGV2</accession>
<dbReference type="EMBL" id="BQNB010008633">
    <property type="protein sequence ID" value="GJS52110.1"/>
    <property type="molecule type" value="Genomic_DNA"/>
</dbReference>
<evidence type="ECO:0000313" key="1">
    <source>
        <dbReference type="EMBL" id="GJS52110.1"/>
    </source>
</evidence>
<comment type="caution">
    <text evidence="1">The sequence shown here is derived from an EMBL/GenBank/DDBJ whole genome shotgun (WGS) entry which is preliminary data.</text>
</comment>
<protein>
    <submittedName>
        <fullName evidence="1">Uncharacterized protein</fullName>
    </submittedName>
</protein>
<proteinExistence type="predicted"/>